<evidence type="ECO:0000256" key="3">
    <source>
        <dbReference type="ARBA" id="ARBA00022842"/>
    </source>
</evidence>
<evidence type="ECO:0000313" key="5">
    <source>
        <dbReference type="EMBL" id="PHI29361.1"/>
    </source>
</evidence>
<dbReference type="SUPFAM" id="SSF54826">
    <property type="entry name" value="Enolase N-terminal domain-like"/>
    <property type="match status" value="1"/>
</dbReference>
<keyword evidence="7" id="KW-1185">Reference proteome</keyword>
<name>A0A2C6DKL0_9GAMM</name>
<dbReference type="InterPro" id="IPR036849">
    <property type="entry name" value="Enolase-like_C_sf"/>
</dbReference>
<dbReference type="CDD" id="cd03316">
    <property type="entry name" value="MR_like"/>
    <property type="match status" value="1"/>
</dbReference>
<dbReference type="GO" id="GO:0018838">
    <property type="term" value="F:mandelate racemase activity"/>
    <property type="evidence" value="ECO:0007669"/>
    <property type="project" value="UniProtKB-EC"/>
</dbReference>
<evidence type="ECO:0000256" key="2">
    <source>
        <dbReference type="ARBA" id="ARBA00022723"/>
    </source>
</evidence>
<evidence type="ECO:0000256" key="1">
    <source>
        <dbReference type="ARBA" id="ARBA00001946"/>
    </source>
</evidence>
<protein>
    <submittedName>
        <fullName evidence="5 6">Mandelate racemase</fullName>
        <ecNumber evidence="6">5.1.2.2</ecNumber>
    </submittedName>
</protein>
<evidence type="ECO:0000313" key="8">
    <source>
        <dbReference type="Proteomes" id="UP000373449"/>
    </source>
</evidence>
<feature type="domain" description="Mandelate racemase/muconate lactonizing enzyme C-terminal" evidence="4">
    <location>
        <begin position="146"/>
        <end position="243"/>
    </location>
</feature>
<reference evidence="6 8" key="3">
    <citation type="submission" date="2019-03" db="EMBL/GenBank/DDBJ databases">
        <authorList>
            <consortium name="Pathogen Informatics"/>
        </authorList>
    </citation>
    <scope>NUCLEOTIDE SEQUENCE [LARGE SCALE GENOMIC DNA]</scope>
    <source>
        <strain evidence="6 8">NCTC12282</strain>
    </source>
</reference>
<dbReference type="Pfam" id="PF02746">
    <property type="entry name" value="MR_MLE_N"/>
    <property type="match status" value="1"/>
</dbReference>
<sequence length="366" mass="40750">MKIVKAELFMVDLKPKVKRTDAIQSFESQETPIVRLTTESGEVGEGYTYTIGTGGSSIVALLKDHLLPKLIGHDSSMIEEIWNKLLFSTHATSVGAITSLSLAAIDTALWDLKCKRMNQPLYKVAGGAKSKLQLYTTEGGWLHLSTEDLVKDALAVKENGFCGSKIKIGSPNPNRDIQRLEAVRQAVGDDYVIMTDCNQALKLSDAKQRAALLEHIVLSWIEEPFLAHDVEAHKKLCESTTIPVAVGESIYSMQHFKEYLQGNAADIIQVDVARIGGITPWLKVAHMAECFNKIVCPHFLMELHVSLCCAIQNSRWLEYIPQLDTVTLDKVKIENGFAYPSQKPGLGINWDWDVIHKETLVKYTIE</sequence>
<evidence type="ECO:0000313" key="7">
    <source>
        <dbReference type="Proteomes" id="UP000224974"/>
    </source>
</evidence>
<dbReference type="GO" id="GO:0016836">
    <property type="term" value="F:hydro-lyase activity"/>
    <property type="evidence" value="ECO:0007669"/>
    <property type="project" value="TreeGrafter"/>
</dbReference>
<dbReference type="SMART" id="SM00922">
    <property type="entry name" value="MR_MLE"/>
    <property type="match status" value="1"/>
</dbReference>
<dbReference type="InterPro" id="IPR046945">
    <property type="entry name" value="RHMD-like"/>
</dbReference>
<reference evidence="5" key="2">
    <citation type="submission" date="2017-09" db="EMBL/GenBank/DDBJ databases">
        <title>FDA dAtabase for Regulatory Grade micrObial Sequences (FDA-ARGOS): Supporting development and validation of Infectious Disease Dx tests.</title>
        <authorList>
            <person name="Minogue T."/>
            <person name="Wolcott M."/>
            <person name="Wasieloski L."/>
            <person name="Aguilar W."/>
            <person name="Moore D."/>
            <person name="Tallon L.J."/>
            <person name="Sadzewicz L."/>
            <person name="Ott S."/>
            <person name="Zhao X."/>
            <person name="Nagaraj S."/>
            <person name="Vavikolanu K."/>
            <person name="Aluvathingal J."/>
            <person name="Nadendla S."/>
            <person name="Sichtig H."/>
        </authorList>
    </citation>
    <scope>NUCLEOTIDE SEQUENCE</scope>
    <source>
        <strain evidence="5">FDAARGOS_387</strain>
    </source>
</reference>
<comment type="cofactor">
    <cofactor evidence="1">
        <name>Mg(2+)</name>
        <dbReference type="ChEBI" id="CHEBI:18420"/>
    </cofactor>
</comment>
<dbReference type="STRING" id="1111728.GCA_000427805_02120"/>
<dbReference type="OrthoDB" id="9796450at2"/>
<dbReference type="EC" id="5.1.2.2" evidence="6"/>
<dbReference type="InterPro" id="IPR013342">
    <property type="entry name" value="Mandelate_racemase_C"/>
</dbReference>
<dbReference type="GO" id="GO:0000287">
    <property type="term" value="F:magnesium ion binding"/>
    <property type="evidence" value="ECO:0007669"/>
    <property type="project" value="TreeGrafter"/>
</dbReference>
<dbReference type="Gene3D" id="3.20.20.120">
    <property type="entry name" value="Enolase-like C-terminal domain"/>
    <property type="match status" value="1"/>
</dbReference>
<keyword evidence="3" id="KW-0460">Magnesium</keyword>
<dbReference type="SFLD" id="SFLDS00001">
    <property type="entry name" value="Enolase"/>
    <property type="match status" value="1"/>
</dbReference>
<dbReference type="GO" id="GO:0016052">
    <property type="term" value="P:carbohydrate catabolic process"/>
    <property type="evidence" value="ECO:0007669"/>
    <property type="project" value="TreeGrafter"/>
</dbReference>
<dbReference type="SFLD" id="SFLDG00179">
    <property type="entry name" value="mandelate_racemase"/>
    <property type="match status" value="1"/>
</dbReference>
<keyword evidence="6" id="KW-0413">Isomerase</keyword>
<dbReference type="Proteomes" id="UP000224974">
    <property type="component" value="Unassembled WGS sequence"/>
</dbReference>
<keyword evidence="2" id="KW-0479">Metal-binding</keyword>
<dbReference type="EMBL" id="CAADJA010000002">
    <property type="protein sequence ID" value="VFS47604.1"/>
    <property type="molecule type" value="Genomic_DNA"/>
</dbReference>
<dbReference type="PROSITE" id="PS00909">
    <property type="entry name" value="MR_MLE_2"/>
    <property type="match status" value="1"/>
</dbReference>
<dbReference type="PANTHER" id="PTHR13794:SF58">
    <property type="entry name" value="MITOCHONDRIAL ENOLASE SUPERFAMILY MEMBER 1"/>
    <property type="match status" value="1"/>
</dbReference>
<dbReference type="SUPFAM" id="SSF51604">
    <property type="entry name" value="Enolase C-terminal domain-like"/>
    <property type="match status" value="1"/>
</dbReference>
<dbReference type="Gene3D" id="3.30.390.10">
    <property type="entry name" value="Enolase-like, N-terminal domain"/>
    <property type="match status" value="1"/>
</dbReference>
<dbReference type="InterPro" id="IPR018110">
    <property type="entry name" value="Mandel_Rmase/mucon_lact_enz_CS"/>
</dbReference>
<dbReference type="AlphaFoldDB" id="A0A2C6DKL0"/>
<dbReference type="Pfam" id="PF13378">
    <property type="entry name" value="MR_MLE_C"/>
    <property type="match status" value="1"/>
</dbReference>
<dbReference type="RefSeq" id="WP_029094845.1">
    <property type="nucleotide sequence ID" value="NZ_CAADJA010000002.1"/>
</dbReference>
<gene>
    <name evidence="6" type="primary">mdlA_3</name>
    <name evidence="5" type="ORF">CRN84_08485</name>
    <name evidence="6" type="ORF">NCTC12282_02542</name>
</gene>
<dbReference type="InterPro" id="IPR013341">
    <property type="entry name" value="Mandelate_racemase_N_dom"/>
</dbReference>
<dbReference type="Proteomes" id="UP000373449">
    <property type="component" value="Unassembled WGS sequence"/>
</dbReference>
<evidence type="ECO:0000313" key="6">
    <source>
        <dbReference type="EMBL" id="VFS47604.1"/>
    </source>
</evidence>
<proteinExistence type="predicted"/>
<dbReference type="EMBL" id="PDDX01000001">
    <property type="protein sequence ID" value="PHI29361.1"/>
    <property type="molecule type" value="Genomic_DNA"/>
</dbReference>
<organism evidence="5 7">
    <name type="scientific">Budvicia aquatica</name>
    <dbReference type="NCBI Taxonomy" id="82979"/>
    <lineage>
        <taxon>Bacteria</taxon>
        <taxon>Pseudomonadati</taxon>
        <taxon>Pseudomonadota</taxon>
        <taxon>Gammaproteobacteria</taxon>
        <taxon>Enterobacterales</taxon>
        <taxon>Budviciaceae</taxon>
        <taxon>Budvicia</taxon>
    </lineage>
</organism>
<dbReference type="InterPro" id="IPR029017">
    <property type="entry name" value="Enolase-like_N"/>
</dbReference>
<dbReference type="PANTHER" id="PTHR13794">
    <property type="entry name" value="ENOLASE SUPERFAMILY, MANDELATE RACEMASE"/>
    <property type="match status" value="1"/>
</dbReference>
<reference evidence="7" key="1">
    <citation type="submission" date="2017-09" db="EMBL/GenBank/DDBJ databases">
        <title>FDA dAtabase for Regulatory Grade micrObial Sequences (FDA-ARGOS): Supporting development and validation of Infectious Disease Dx tests.</title>
        <authorList>
            <person name="Minogue T."/>
            <person name="Wolcott M."/>
            <person name="Wasieloski L."/>
            <person name="Aguilar W."/>
            <person name="Moore D."/>
            <person name="Tallon L."/>
            <person name="Sadzewicz L."/>
            <person name="Ott S."/>
            <person name="Zhao X."/>
            <person name="Nagaraj S."/>
            <person name="Vavikolanu K."/>
            <person name="Aluvathingal J."/>
            <person name="Nadendla S."/>
            <person name="Sichtig H."/>
        </authorList>
    </citation>
    <scope>NUCLEOTIDE SEQUENCE [LARGE SCALE GENOMIC DNA]</scope>
    <source>
        <strain evidence="7">FDAARGOS_387</strain>
    </source>
</reference>
<accession>A0A2C6DKL0</accession>
<evidence type="ECO:0000259" key="4">
    <source>
        <dbReference type="SMART" id="SM00922"/>
    </source>
</evidence>
<dbReference type="GO" id="GO:0009063">
    <property type="term" value="P:amino acid catabolic process"/>
    <property type="evidence" value="ECO:0007669"/>
    <property type="project" value="InterPro"/>
</dbReference>
<dbReference type="InterPro" id="IPR029065">
    <property type="entry name" value="Enolase_C-like"/>
</dbReference>